<keyword evidence="6 7" id="KW-0012">Acyltransferase</keyword>
<dbReference type="OrthoDB" id="9803456at2"/>
<comment type="caution">
    <text evidence="7">The sequence shown here is derived from an EMBL/GenBank/DDBJ whole genome shotgun (WGS) entry which is preliminary data.</text>
</comment>
<dbReference type="AlphaFoldDB" id="A0A6C2D357"/>
<comment type="subcellular location">
    <subcellularLocation>
        <location evidence="1">Cell inner membrane</location>
    </subcellularLocation>
</comment>
<keyword evidence="4 7" id="KW-0808">Transferase</keyword>
<dbReference type="PANTHER" id="PTHR30606:SF9">
    <property type="entry name" value="LIPID A BIOSYNTHESIS LAUROYLTRANSFERASE"/>
    <property type="match status" value="1"/>
</dbReference>
<dbReference type="Pfam" id="PF03279">
    <property type="entry name" value="Lip_A_acyltrans"/>
    <property type="match status" value="1"/>
</dbReference>
<reference evidence="7 8" key="1">
    <citation type="submission" date="2019-01" db="EMBL/GenBank/DDBJ databases">
        <title>Zoogloea oleivorans genome sequencing and assembly.</title>
        <authorList>
            <person name="Tancsics A."/>
            <person name="Farkas M."/>
            <person name="Kriszt B."/>
            <person name="Maroti G."/>
            <person name="Horvath B."/>
        </authorList>
    </citation>
    <scope>NUCLEOTIDE SEQUENCE [LARGE SCALE GENOMIC DNA]</scope>
    <source>
        <strain evidence="7 8">Buc</strain>
    </source>
</reference>
<dbReference type="GO" id="GO:0005886">
    <property type="term" value="C:plasma membrane"/>
    <property type="evidence" value="ECO:0007669"/>
    <property type="project" value="UniProtKB-SubCell"/>
</dbReference>
<protein>
    <submittedName>
        <fullName evidence="7">Lipid A biosynthesis acyltransferase</fullName>
    </submittedName>
</protein>
<keyword evidence="2" id="KW-1003">Cell membrane</keyword>
<sequence>MSRIIVALLWLLHWLPLSVQASIGRGLGLLLYGIIFPRRRVVLTNLRLCFPELSDGERRQLAKEHFALAGRSLIERGLAWFAPEARIRRLVRVEGEAMLQKLIDDGQPVILLTPHFLGLDLGGTRLAASFDCVSIYARQKDPVIDHWLLHGRSRFGSQILLRRDESIRASIKAMKDCRPFYYLPDMDNGPNESVFVPFFGVQAATLAALPRFAKLGGAVVVPCITRMLPGGQGYVVELGQPWTDFPGDSVEGDARRMNAFLEERIRTMPAQYYWVHRRFKTRPPGEPKIY</sequence>
<keyword evidence="5" id="KW-0472">Membrane</keyword>
<dbReference type="GO" id="GO:0016746">
    <property type="term" value="F:acyltransferase activity"/>
    <property type="evidence" value="ECO:0007669"/>
    <property type="project" value="UniProtKB-KW"/>
</dbReference>
<dbReference type="PANTHER" id="PTHR30606">
    <property type="entry name" value="LIPID A BIOSYNTHESIS LAUROYL ACYLTRANSFERASE"/>
    <property type="match status" value="1"/>
</dbReference>
<dbReference type="RefSeq" id="WP_148578164.1">
    <property type="nucleotide sequence ID" value="NZ_SDKK01000005.1"/>
</dbReference>
<dbReference type="EMBL" id="SDKK01000005">
    <property type="protein sequence ID" value="TYC60075.1"/>
    <property type="molecule type" value="Genomic_DNA"/>
</dbReference>
<evidence type="ECO:0000256" key="4">
    <source>
        <dbReference type="ARBA" id="ARBA00022679"/>
    </source>
</evidence>
<dbReference type="CDD" id="cd07984">
    <property type="entry name" value="LPLAT_LABLAT-like"/>
    <property type="match status" value="1"/>
</dbReference>
<keyword evidence="3" id="KW-0997">Cell inner membrane</keyword>
<evidence type="ECO:0000256" key="5">
    <source>
        <dbReference type="ARBA" id="ARBA00023136"/>
    </source>
</evidence>
<dbReference type="InterPro" id="IPR004960">
    <property type="entry name" value="LipA_acyltrans"/>
</dbReference>
<evidence type="ECO:0000313" key="8">
    <source>
        <dbReference type="Proteomes" id="UP000389128"/>
    </source>
</evidence>
<keyword evidence="8" id="KW-1185">Reference proteome</keyword>
<dbReference type="Proteomes" id="UP000389128">
    <property type="component" value="Unassembled WGS sequence"/>
</dbReference>
<dbReference type="GO" id="GO:0009247">
    <property type="term" value="P:glycolipid biosynthetic process"/>
    <property type="evidence" value="ECO:0007669"/>
    <property type="project" value="UniProtKB-ARBA"/>
</dbReference>
<gene>
    <name evidence="7" type="ORF">ETQ85_06060</name>
</gene>
<dbReference type="PIRSF" id="PIRSF026649">
    <property type="entry name" value="MsbB"/>
    <property type="match status" value="1"/>
</dbReference>
<evidence type="ECO:0000256" key="1">
    <source>
        <dbReference type="ARBA" id="ARBA00004533"/>
    </source>
</evidence>
<evidence type="ECO:0000256" key="6">
    <source>
        <dbReference type="ARBA" id="ARBA00023315"/>
    </source>
</evidence>
<evidence type="ECO:0000313" key="7">
    <source>
        <dbReference type="EMBL" id="TYC60075.1"/>
    </source>
</evidence>
<accession>A0A6C2D357</accession>
<evidence type="ECO:0000256" key="3">
    <source>
        <dbReference type="ARBA" id="ARBA00022519"/>
    </source>
</evidence>
<proteinExistence type="predicted"/>
<organism evidence="7 8">
    <name type="scientific">Zoogloea oleivorans</name>
    <dbReference type="NCBI Taxonomy" id="1552750"/>
    <lineage>
        <taxon>Bacteria</taxon>
        <taxon>Pseudomonadati</taxon>
        <taxon>Pseudomonadota</taxon>
        <taxon>Betaproteobacteria</taxon>
        <taxon>Rhodocyclales</taxon>
        <taxon>Zoogloeaceae</taxon>
        <taxon>Zoogloea</taxon>
    </lineage>
</organism>
<name>A0A6C2D357_9RHOO</name>
<evidence type="ECO:0000256" key="2">
    <source>
        <dbReference type="ARBA" id="ARBA00022475"/>
    </source>
</evidence>